<dbReference type="AlphaFoldDB" id="A0A563VQ49"/>
<gene>
    <name evidence="1" type="ORF">H1P_2010002</name>
</gene>
<protein>
    <submittedName>
        <fullName evidence="1">Uncharacterized protein</fullName>
    </submittedName>
</protein>
<evidence type="ECO:0000313" key="2">
    <source>
        <dbReference type="Proteomes" id="UP000320055"/>
    </source>
</evidence>
<accession>A0A563VQ49</accession>
<name>A0A563VQ49_9CYAN</name>
<organism evidence="1 2">
    <name type="scientific">Hyella patelloides LEGE 07179</name>
    <dbReference type="NCBI Taxonomy" id="945734"/>
    <lineage>
        <taxon>Bacteria</taxon>
        <taxon>Bacillati</taxon>
        <taxon>Cyanobacteriota</taxon>
        <taxon>Cyanophyceae</taxon>
        <taxon>Pleurocapsales</taxon>
        <taxon>Hyellaceae</taxon>
        <taxon>Hyella</taxon>
    </lineage>
</organism>
<proteinExistence type="predicted"/>
<dbReference type="EMBL" id="CAACVJ010000115">
    <property type="protein sequence ID" value="VEP13524.1"/>
    <property type="molecule type" value="Genomic_DNA"/>
</dbReference>
<reference evidence="1 2" key="1">
    <citation type="submission" date="2019-01" db="EMBL/GenBank/DDBJ databases">
        <authorList>
            <person name="Brito A."/>
        </authorList>
    </citation>
    <scope>NUCLEOTIDE SEQUENCE [LARGE SCALE GENOMIC DNA]</scope>
    <source>
        <strain evidence="1">1</strain>
    </source>
</reference>
<dbReference type="Proteomes" id="UP000320055">
    <property type="component" value="Unassembled WGS sequence"/>
</dbReference>
<keyword evidence="2" id="KW-1185">Reference proteome</keyword>
<sequence>MPVSDRTIINLFPYEFTLKADKHSSDLNAIVNYEKLRLQN</sequence>
<evidence type="ECO:0000313" key="1">
    <source>
        <dbReference type="EMBL" id="VEP13524.1"/>
    </source>
</evidence>